<dbReference type="EMBL" id="VCHE01000031">
    <property type="protein sequence ID" value="KAB2575674.1"/>
    <property type="molecule type" value="Genomic_DNA"/>
</dbReference>
<accession>A0A5N5DFE6</accession>
<sequence>MTSALHLRRQTIGLLSKGSHISYRAIHTSPVTRASDPRIDDLDLGHKYHDEFAALRDKYDKPKYPIVLAHGLFGFDELRLAGPLLPSVQYWRGVRDALEANDIEVITTAVPPSGSIEERGEKLAEMIASQAQGKSVNIIALTNAQGGLDSRYMISRLKPPNVDVKSLTTIATPHRGSAFADYVMEQIGAENLTKVYGLLRTFKVDTGAFAQLTRKYMQEEFNPKTPDREGVKYYSYGATLEPERWSSFKQLHDLVEVLEKAPNDGLVSVPSSKWGTYKGTITGVSHLDLINWTSRVKWTLYSLVGYKPTFNAIAFYLDICDMLAKEGL</sequence>
<name>A0A5N5DFE6_9PEZI</name>
<reference evidence="1 2" key="1">
    <citation type="journal article" date="2019" name="Sci. Rep.">
        <title>A multi-omics analysis of the grapevine pathogen Lasiodiplodia theobromae reveals that temperature affects the expression of virulence- and pathogenicity-related genes.</title>
        <authorList>
            <person name="Felix C."/>
            <person name="Meneses R."/>
            <person name="Goncalves M.F.M."/>
            <person name="Tilleman L."/>
            <person name="Duarte A.S."/>
            <person name="Jorrin-Novo J.V."/>
            <person name="Van de Peer Y."/>
            <person name="Deforce D."/>
            <person name="Van Nieuwerburgh F."/>
            <person name="Esteves A.C."/>
            <person name="Alves A."/>
        </authorList>
    </citation>
    <scope>NUCLEOTIDE SEQUENCE [LARGE SCALE GENOMIC DNA]</scope>
    <source>
        <strain evidence="1 2">LA-SOL3</strain>
    </source>
</reference>
<dbReference type="OrthoDB" id="5592486at2759"/>
<proteinExistence type="predicted"/>
<protein>
    <submittedName>
        <fullName evidence="1">Lipase 2</fullName>
    </submittedName>
</protein>
<dbReference type="PANTHER" id="PTHR11440">
    <property type="entry name" value="LECITHIN-CHOLESTEROL ACYLTRANSFERASE-RELATED"/>
    <property type="match status" value="1"/>
</dbReference>
<dbReference type="Gene3D" id="3.40.50.1820">
    <property type="entry name" value="alpha/beta hydrolase"/>
    <property type="match status" value="1"/>
</dbReference>
<gene>
    <name evidence="1" type="primary">TGL2</name>
    <name evidence="1" type="ORF">DBV05_g5724</name>
</gene>
<dbReference type="AlphaFoldDB" id="A0A5N5DFE6"/>
<keyword evidence="2" id="KW-1185">Reference proteome</keyword>
<comment type="caution">
    <text evidence="1">The sequence shown here is derived from an EMBL/GenBank/DDBJ whole genome shotgun (WGS) entry which is preliminary data.</text>
</comment>
<dbReference type="InterPro" id="IPR029058">
    <property type="entry name" value="AB_hydrolase_fold"/>
</dbReference>
<organism evidence="1 2">
    <name type="scientific">Lasiodiplodia theobromae</name>
    <dbReference type="NCBI Taxonomy" id="45133"/>
    <lineage>
        <taxon>Eukaryota</taxon>
        <taxon>Fungi</taxon>
        <taxon>Dikarya</taxon>
        <taxon>Ascomycota</taxon>
        <taxon>Pezizomycotina</taxon>
        <taxon>Dothideomycetes</taxon>
        <taxon>Dothideomycetes incertae sedis</taxon>
        <taxon>Botryosphaeriales</taxon>
        <taxon>Botryosphaeriaceae</taxon>
        <taxon>Lasiodiplodia</taxon>
    </lineage>
</organism>
<dbReference type="SUPFAM" id="SSF53474">
    <property type="entry name" value="alpha/beta-Hydrolases"/>
    <property type="match status" value="1"/>
</dbReference>
<evidence type="ECO:0000313" key="1">
    <source>
        <dbReference type="EMBL" id="KAB2575674.1"/>
    </source>
</evidence>
<dbReference type="Proteomes" id="UP000325902">
    <property type="component" value="Unassembled WGS sequence"/>
</dbReference>
<evidence type="ECO:0000313" key="2">
    <source>
        <dbReference type="Proteomes" id="UP000325902"/>
    </source>
</evidence>